<protein>
    <submittedName>
        <fullName evidence="3">Alpha/beta fold hydrolase</fullName>
    </submittedName>
</protein>
<proteinExistence type="predicted"/>
<dbReference type="SUPFAM" id="SSF53474">
    <property type="entry name" value="alpha/beta-Hydrolases"/>
    <property type="match status" value="1"/>
</dbReference>
<dbReference type="AlphaFoldDB" id="A0AA97ARI3"/>
<dbReference type="GO" id="GO:0016787">
    <property type="term" value="F:hydrolase activity"/>
    <property type="evidence" value="ECO:0007669"/>
    <property type="project" value="UniProtKB-KW"/>
</dbReference>
<dbReference type="PANTHER" id="PTHR12277">
    <property type="entry name" value="ALPHA/BETA HYDROLASE DOMAIN-CONTAINING PROTEIN"/>
    <property type="match status" value="1"/>
</dbReference>
<sequence length="281" mass="31834">MEFHPKLLWKILAIALRIYAIVCFVLFLIQSRFIFFPTRTIYQTPADLGLSAEEIWIPVKNWLGKPERIHAWWVQGSKPNLGTVLYFHGNGGTLGGIDQMERIHQLGFSVLVISYRGYGKSEGGFPSESQVYADAEAAWNYLTQTRNIPPKQITIYGYSIGGAVAIDLATKHPEARALVTQSTFTSMQDMAERNPYFRVFPLEIILTQRFNSIAKVRSLKIPAFFIHGDADELVPPAMSQALYNATPTEKQLLFIPGAKHNDAEFTIEHLETIRKFVDQIQ</sequence>
<dbReference type="InterPro" id="IPR022742">
    <property type="entry name" value="Hydrolase_4"/>
</dbReference>
<reference evidence="3" key="1">
    <citation type="journal article" date="2023" name="Plants (Basel)">
        <title>Genomic Analysis of Leptolyngbya boryana CZ1 Reveals Efficient Carbon Fixation Modules.</title>
        <authorList>
            <person name="Bai X."/>
            <person name="Wang H."/>
            <person name="Cheng W."/>
            <person name="Wang J."/>
            <person name="Ma M."/>
            <person name="Hu H."/>
            <person name="Song Z."/>
            <person name="Ma H."/>
            <person name="Fan Y."/>
            <person name="Du C."/>
            <person name="Xu J."/>
        </authorList>
    </citation>
    <scope>NUCLEOTIDE SEQUENCE</scope>
    <source>
        <strain evidence="3">CZ1</strain>
    </source>
</reference>
<dbReference type="RefSeq" id="WP_316428148.1">
    <property type="nucleotide sequence ID" value="NZ_CP130144.1"/>
</dbReference>
<gene>
    <name evidence="3" type="ORF">Q2T42_06595</name>
</gene>
<keyword evidence="1" id="KW-0472">Membrane</keyword>
<organism evidence="3">
    <name type="scientific">Leptolyngbya boryana CZ1</name>
    <dbReference type="NCBI Taxonomy" id="3060204"/>
    <lineage>
        <taxon>Bacteria</taxon>
        <taxon>Bacillati</taxon>
        <taxon>Cyanobacteriota</taxon>
        <taxon>Cyanophyceae</taxon>
        <taxon>Leptolyngbyales</taxon>
        <taxon>Leptolyngbyaceae</taxon>
        <taxon>Leptolyngbya group</taxon>
        <taxon>Leptolyngbya</taxon>
    </lineage>
</organism>
<evidence type="ECO:0000259" key="2">
    <source>
        <dbReference type="Pfam" id="PF12146"/>
    </source>
</evidence>
<dbReference type="Pfam" id="PF12146">
    <property type="entry name" value="Hydrolase_4"/>
    <property type="match status" value="2"/>
</dbReference>
<evidence type="ECO:0000256" key="1">
    <source>
        <dbReference type="SAM" id="Phobius"/>
    </source>
</evidence>
<keyword evidence="3" id="KW-0378">Hydrolase</keyword>
<accession>A0AA97ARI3</accession>
<dbReference type="InterPro" id="IPR029058">
    <property type="entry name" value="AB_hydrolase_fold"/>
</dbReference>
<dbReference type="Gene3D" id="3.40.50.1820">
    <property type="entry name" value="alpha/beta hydrolase"/>
    <property type="match status" value="1"/>
</dbReference>
<feature type="domain" description="Serine aminopeptidase S33" evidence="2">
    <location>
        <begin position="81"/>
        <end position="191"/>
    </location>
</feature>
<evidence type="ECO:0000313" key="3">
    <source>
        <dbReference type="EMBL" id="WNZ47497.1"/>
    </source>
</evidence>
<reference evidence="3" key="2">
    <citation type="submission" date="2023-07" db="EMBL/GenBank/DDBJ databases">
        <authorList>
            <person name="Bai X.-H."/>
            <person name="Wang H.-H."/>
            <person name="Wang J."/>
            <person name="Ma M.-Y."/>
            <person name="Hu H.-H."/>
            <person name="Song Z.-L."/>
            <person name="Ma H.-G."/>
            <person name="Fan Y."/>
            <person name="Du C.-Y."/>
            <person name="Xu J.-C."/>
        </authorList>
    </citation>
    <scope>NUCLEOTIDE SEQUENCE</scope>
    <source>
        <strain evidence="3">CZ1</strain>
    </source>
</reference>
<feature type="domain" description="Serine aminopeptidase S33" evidence="2">
    <location>
        <begin position="215"/>
        <end position="260"/>
    </location>
</feature>
<keyword evidence="1" id="KW-0812">Transmembrane</keyword>
<keyword evidence="1" id="KW-1133">Transmembrane helix</keyword>
<dbReference type="PANTHER" id="PTHR12277:SF81">
    <property type="entry name" value="PROTEIN ABHD13"/>
    <property type="match status" value="1"/>
</dbReference>
<dbReference type="EMBL" id="CP130144">
    <property type="protein sequence ID" value="WNZ47497.1"/>
    <property type="molecule type" value="Genomic_DNA"/>
</dbReference>
<feature type="transmembrane region" description="Helical" evidence="1">
    <location>
        <begin position="7"/>
        <end position="29"/>
    </location>
</feature>
<name>A0AA97ARI3_LEPBY</name>